<dbReference type="AlphaFoldDB" id="A0A644ZL19"/>
<feature type="compositionally biased region" description="Basic and acidic residues" evidence="1">
    <location>
        <begin position="44"/>
        <end position="56"/>
    </location>
</feature>
<dbReference type="EMBL" id="VSSQ01009047">
    <property type="protein sequence ID" value="MPM40571.1"/>
    <property type="molecule type" value="Genomic_DNA"/>
</dbReference>
<name>A0A644ZL19_9ZZZZ</name>
<sequence>MTTATADPRVGRGFGNPQGALHDQLARPGMDKLSCQRIAYRGNGETRAEAWQDRRPPRSAHQRTLTPKEVHGVSLKIGRE</sequence>
<organism evidence="2">
    <name type="scientific">bioreactor metagenome</name>
    <dbReference type="NCBI Taxonomy" id="1076179"/>
    <lineage>
        <taxon>unclassified sequences</taxon>
        <taxon>metagenomes</taxon>
        <taxon>ecological metagenomes</taxon>
    </lineage>
</organism>
<feature type="region of interest" description="Disordered" evidence="1">
    <location>
        <begin position="1"/>
        <end position="27"/>
    </location>
</feature>
<evidence type="ECO:0000256" key="1">
    <source>
        <dbReference type="SAM" id="MobiDB-lite"/>
    </source>
</evidence>
<reference evidence="2" key="1">
    <citation type="submission" date="2019-08" db="EMBL/GenBank/DDBJ databases">
        <authorList>
            <person name="Kucharzyk K."/>
            <person name="Murdoch R.W."/>
            <person name="Higgins S."/>
            <person name="Loffler F."/>
        </authorList>
    </citation>
    <scope>NUCLEOTIDE SEQUENCE</scope>
</reference>
<proteinExistence type="predicted"/>
<feature type="compositionally biased region" description="Basic and acidic residues" evidence="1">
    <location>
        <begin position="66"/>
        <end position="80"/>
    </location>
</feature>
<feature type="region of interest" description="Disordered" evidence="1">
    <location>
        <begin position="44"/>
        <end position="80"/>
    </location>
</feature>
<accession>A0A644ZL19</accession>
<comment type="caution">
    <text evidence="2">The sequence shown here is derived from an EMBL/GenBank/DDBJ whole genome shotgun (WGS) entry which is preliminary data.</text>
</comment>
<gene>
    <name evidence="2" type="ORF">SDC9_87215</name>
</gene>
<protein>
    <submittedName>
        <fullName evidence="2">Uncharacterized protein</fullName>
    </submittedName>
</protein>
<evidence type="ECO:0000313" key="2">
    <source>
        <dbReference type="EMBL" id="MPM40571.1"/>
    </source>
</evidence>